<sequence length="242" mass="27921">MYSTRYLRRPMFPFVCNGDAANEFANNSPPRSTHPLFDLGTGFGIIDKILPAEEATELRTIFTDLSRYTLAVDDFVMGRPEALSRRNLANERNLTQHNLMSKCPDFDDPDHELSEAFYTSCWLAAAIYSLLSVFPMAQWNAPFAILSQRLKVQISSTTVQERWNEVPLLMLWITIMGAISSSDFLEHSWYISVLERLVYRLEISSWEDVKSELEKFLWYDNISSPDGYMIWKEIENSSPFSA</sequence>
<evidence type="ECO:0000313" key="2">
    <source>
        <dbReference type="Proteomes" id="UP001358417"/>
    </source>
</evidence>
<dbReference type="Proteomes" id="UP001358417">
    <property type="component" value="Unassembled WGS sequence"/>
</dbReference>
<dbReference type="AlphaFoldDB" id="A0AAV9N2L1"/>
<proteinExistence type="predicted"/>
<gene>
    <name evidence="1" type="ORF">LTR84_006561</name>
</gene>
<dbReference type="RefSeq" id="XP_064703009.1">
    <property type="nucleotide sequence ID" value="XM_064850122.1"/>
</dbReference>
<organism evidence="1 2">
    <name type="scientific">Exophiala bonariae</name>
    <dbReference type="NCBI Taxonomy" id="1690606"/>
    <lineage>
        <taxon>Eukaryota</taxon>
        <taxon>Fungi</taxon>
        <taxon>Dikarya</taxon>
        <taxon>Ascomycota</taxon>
        <taxon>Pezizomycotina</taxon>
        <taxon>Eurotiomycetes</taxon>
        <taxon>Chaetothyriomycetidae</taxon>
        <taxon>Chaetothyriales</taxon>
        <taxon>Herpotrichiellaceae</taxon>
        <taxon>Exophiala</taxon>
    </lineage>
</organism>
<name>A0AAV9N2L1_9EURO</name>
<evidence type="ECO:0000313" key="1">
    <source>
        <dbReference type="EMBL" id="KAK5047465.1"/>
    </source>
</evidence>
<accession>A0AAV9N2L1</accession>
<reference evidence="1 2" key="1">
    <citation type="submission" date="2023-08" db="EMBL/GenBank/DDBJ databases">
        <title>Black Yeasts Isolated from many extreme environments.</title>
        <authorList>
            <person name="Coleine C."/>
            <person name="Stajich J.E."/>
            <person name="Selbmann L."/>
        </authorList>
    </citation>
    <scope>NUCLEOTIDE SEQUENCE [LARGE SCALE GENOMIC DNA]</scope>
    <source>
        <strain evidence="1 2">CCFEE 5792</strain>
    </source>
</reference>
<dbReference type="PANTHER" id="PTHR37540">
    <property type="entry name" value="TRANSCRIPTION FACTOR (ACR-2), PUTATIVE-RELATED-RELATED"/>
    <property type="match status" value="1"/>
</dbReference>
<dbReference type="EMBL" id="JAVRRD010000025">
    <property type="protein sequence ID" value="KAK5047465.1"/>
    <property type="molecule type" value="Genomic_DNA"/>
</dbReference>
<dbReference type="PANTHER" id="PTHR37540:SF5">
    <property type="entry name" value="TRANSCRIPTION FACTOR DOMAIN-CONTAINING PROTEIN"/>
    <property type="match status" value="1"/>
</dbReference>
<dbReference type="GeneID" id="89974733"/>
<comment type="caution">
    <text evidence="1">The sequence shown here is derived from an EMBL/GenBank/DDBJ whole genome shotgun (WGS) entry which is preliminary data.</text>
</comment>
<protein>
    <submittedName>
        <fullName evidence="1">Uncharacterized protein</fullName>
    </submittedName>
</protein>
<keyword evidence="2" id="KW-1185">Reference proteome</keyword>